<dbReference type="PANTHER" id="PTHR46268">
    <property type="entry name" value="STRESS RESPONSE PROTEIN NHAX"/>
    <property type="match status" value="1"/>
</dbReference>
<keyword evidence="3" id="KW-0067">ATP-binding</keyword>
<dbReference type="InterPro" id="IPR006016">
    <property type="entry name" value="UspA"/>
</dbReference>
<comment type="similarity">
    <text evidence="1">Belongs to the universal stress protein A family.</text>
</comment>
<evidence type="ECO:0000259" key="4">
    <source>
        <dbReference type="Pfam" id="PF00582"/>
    </source>
</evidence>
<dbReference type="EMBL" id="BARW01028092">
    <property type="protein sequence ID" value="GAJ09142.1"/>
    <property type="molecule type" value="Genomic_DNA"/>
</dbReference>
<protein>
    <recommendedName>
        <fullName evidence="4">UspA domain-containing protein</fullName>
    </recommendedName>
</protein>
<dbReference type="PRINTS" id="PR01438">
    <property type="entry name" value="UNVRSLSTRESS"/>
</dbReference>
<evidence type="ECO:0000256" key="1">
    <source>
        <dbReference type="ARBA" id="ARBA00008791"/>
    </source>
</evidence>
<dbReference type="Gene3D" id="3.40.50.620">
    <property type="entry name" value="HUPs"/>
    <property type="match status" value="1"/>
</dbReference>
<dbReference type="InterPro" id="IPR014729">
    <property type="entry name" value="Rossmann-like_a/b/a_fold"/>
</dbReference>
<dbReference type="SUPFAM" id="SSF52402">
    <property type="entry name" value="Adenine nucleotide alpha hydrolases-like"/>
    <property type="match status" value="1"/>
</dbReference>
<feature type="domain" description="UspA" evidence="4">
    <location>
        <begin position="1"/>
        <end position="156"/>
    </location>
</feature>
<evidence type="ECO:0000313" key="5">
    <source>
        <dbReference type="EMBL" id="GAJ09142.1"/>
    </source>
</evidence>
<dbReference type="Pfam" id="PF00582">
    <property type="entry name" value="Usp"/>
    <property type="match status" value="1"/>
</dbReference>
<name>X1UZX6_9ZZZZ</name>
<dbReference type="CDD" id="cd00293">
    <property type="entry name" value="USP-like"/>
    <property type="match status" value="1"/>
</dbReference>
<proteinExistence type="inferred from homology"/>
<evidence type="ECO:0000256" key="3">
    <source>
        <dbReference type="ARBA" id="ARBA00022840"/>
    </source>
</evidence>
<keyword evidence="2" id="KW-0547">Nucleotide-binding</keyword>
<dbReference type="GO" id="GO:0005524">
    <property type="term" value="F:ATP binding"/>
    <property type="evidence" value="ECO:0007669"/>
    <property type="project" value="UniProtKB-KW"/>
</dbReference>
<evidence type="ECO:0000256" key="2">
    <source>
        <dbReference type="ARBA" id="ARBA00022741"/>
    </source>
</evidence>
<gene>
    <name evidence="5" type="ORF">S12H4_45433</name>
</gene>
<organism evidence="5">
    <name type="scientific">marine sediment metagenome</name>
    <dbReference type="NCBI Taxonomy" id="412755"/>
    <lineage>
        <taxon>unclassified sequences</taxon>
        <taxon>metagenomes</taxon>
        <taxon>ecological metagenomes</taxon>
    </lineage>
</organism>
<dbReference type="InterPro" id="IPR006015">
    <property type="entry name" value="Universal_stress_UspA"/>
</dbReference>
<reference evidence="5" key="1">
    <citation type="journal article" date="2014" name="Front. Microbiol.">
        <title>High frequency of phylogenetically diverse reductive dehalogenase-homologous genes in deep subseafloor sedimentary metagenomes.</title>
        <authorList>
            <person name="Kawai M."/>
            <person name="Futagami T."/>
            <person name="Toyoda A."/>
            <person name="Takaki Y."/>
            <person name="Nishi S."/>
            <person name="Hori S."/>
            <person name="Arai W."/>
            <person name="Tsubouchi T."/>
            <person name="Morono Y."/>
            <person name="Uchiyama I."/>
            <person name="Ito T."/>
            <person name="Fujiyama A."/>
            <person name="Inagaki F."/>
            <person name="Takami H."/>
        </authorList>
    </citation>
    <scope>NUCLEOTIDE SEQUENCE</scope>
    <source>
        <strain evidence="5">Expedition CK06-06</strain>
    </source>
</reference>
<dbReference type="PANTHER" id="PTHR46268:SF27">
    <property type="entry name" value="UNIVERSAL STRESS PROTEIN RV2623"/>
    <property type="match status" value="1"/>
</dbReference>
<sequence length="164" mass="17613">MYQRIVVPLDGSKLAECVLPHAETVAKGCGTEEVILVTVTERIIASSGVTQLAQPPEMAPLLEPVLKVPVTVGKKQRQGERYLNRIAKRLQKEGTKVRTEVLLGNPAEEIASFADHNGADLILMASHGRSGPSRWAYGSVTDKVFRATCVPVLMVRAPGCAPGT</sequence>
<dbReference type="AlphaFoldDB" id="X1UZX6"/>
<accession>X1UZX6</accession>
<comment type="caution">
    <text evidence="5">The sequence shown here is derived from an EMBL/GenBank/DDBJ whole genome shotgun (WGS) entry which is preliminary data.</text>
</comment>